<dbReference type="RefSeq" id="WP_074216680.1">
    <property type="nucleotide sequence ID" value="NZ_FSRG01000005.1"/>
</dbReference>
<evidence type="ECO:0000313" key="3">
    <source>
        <dbReference type="Proteomes" id="UP000184694"/>
    </source>
</evidence>
<evidence type="ECO:0000256" key="1">
    <source>
        <dbReference type="PIRNR" id="PIRNR036409"/>
    </source>
</evidence>
<organism evidence="2 3">
    <name type="scientific">Halodesulfovibrio marinisediminis DSM 17456</name>
    <dbReference type="NCBI Taxonomy" id="1121457"/>
    <lineage>
        <taxon>Bacteria</taxon>
        <taxon>Pseudomonadati</taxon>
        <taxon>Thermodesulfobacteriota</taxon>
        <taxon>Desulfovibrionia</taxon>
        <taxon>Desulfovibrionales</taxon>
        <taxon>Desulfovibrionaceae</taxon>
        <taxon>Halodesulfovibrio</taxon>
    </lineage>
</organism>
<accession>A0A1N6GY51</accession>
<dbReference type="PANTHER" id="PTHR40453:SF1">
    <property type="entry name" value="PROTEIN YOEF"/>
    <property type="match status" value="1"/>
</dbReference>
<protein>
    <submittedName>
        <fullName evidence="2">Ethanolamine utilization protein EutP</fullName>
    </submittedName>
</protein>
<dbReference type="Proteomes" id="UP000184694">
    <property type="component" value="Unassembled WGS sequence"/>
</dbReference>
<sequence length="156" mass="16865">MVQRRIMLIGATGCGKTSLANVLDQYGEPVSQDGTSTGIVSARGRQDVRYGKHTIDVPGGYFENPWMYNHLIALAQNHASHVVFVVSQSQRSVAGAPGLAKVFGCSVTGVVTHCDVKSQNKNFCLKQLQQYGVPEPYFNVSVADGSGIPELLQHLF</sequence>
<dbReference type="EMBL" id="FSRG01000005">
    <property type="protein sequence ID" value="SIO12474.1"/>
    <property type="molecule type" value="Genomic_DNA"/>
</dbReference>
<dbReference type="CDD" id="cd00882">
    <property type="entry name" value="Ras_like_GTPase"/>
    <property type="match status" value="1"/>
</dbReference>
<dbReference type="SUPFAM" id="SSF52540">
    <property type="entry name" value="P-loop containing nucleoside triphosphate hydrolases"/>
    <property type="match status" value="1"/>
</dbReference>
<dbReference type="STRING" id="1121457.SAMN02745161_1885"/>
<dbReference type="OrthoDB" id="6179at2"/>
<dbReference type="Pfam" id="PF10662">
    <property type="entry name" value="PduV-EutP"/>
    <property type="match status" value="1"/>
</dbReference>
<dbReference type="InterPro" id="IPR012381">
    <property type="entry name" value="EutP_PduV"/>
</dbReference>
<comment type="similarity">
    <text evidence="1">Belongs to the EutP/PduV family.</text>
</comment>
<gene>
    <name evidence="2" type="ORF">SAMN02745161_1885</name>
</gene>
<dbReference type="AlphaFoldDB" id="A0A1N6GY51"/>
<name>A0A1N6GY51_9BACT</name>
<evidence type="ECO:0000313" key="2">
    <source>
        <dbReference type="EMBL" id="SIO12474.1"/>
    </source>
</evidence>
<reference evidence="3" key="1">
    <citation type="submission" date="2016-11" db="EMBL/GenBank/DDBJ databases">
        <authorList>
            <person name="Varghese N."/>
            <person name="Submissions S."/>
        </authorList>
    </citation>
    <scope>NUCLEOTIDE SEQUENCE [LARGE SCALE GENOMIC DNA]</scope>
    <source>
        <strain evidence="3">DSM 17456</strain>
    </source>
</reference>
<keyword evidence="3" id="KW-1185">Reference proteome</keyword>
<dbReference type="PIRSF" id="PIRSF036409">
    <property type="entry name" value="EutP_PduV"/>
    <property type="match status" value="1"/>
</dbReference>
<dbReference type="InterPro" id="IPR027417">
    <property type="entry name" value="P-loop_NTPase"/>
</dbReference>
<dbReference type="PANTHER" id="PTHR40453">
    <property type="entry name" value="PROTEIN YOEF"/>
    <property type="match status" value="1"/>
</dbReference>
<dbReference type="Gene3D" id="3.40.50.300">
    <property type="entry name" value="P-loop containing nucleotide triphosphate hydrolases"/>
    <property type="match status" value="1"/>
</dbReference>
<dbReference type="GO" id="GO:0005524">
    <property type="term" value="F:ATP binding"/>
    <property type="evidence" value="ECO:0007669"/>
    <property type="project" value="UniProtKB-UniRule"/>
</dbReference>
<keyword evidence="1" id="KW-0547">Nucleotide-binding</keyword>
<dbReference type="GO" id="GO:0006576">
    <property type="term" value="P:biogenic amine metabolic process"/>
    <property type="evidence" value="ECO:0007669"/>
    <property type="project" value="InterPro"/>
</dbReference>
<proteinExistence type="inferred from homology"/>